<reference evidence="1 2" key="1">
    <citation type="submission" date="2016-10" db="EMBL/GenBank/DDBJ databases">
        <authorList>
            <person name="de Groot N.N."/>
        </authorList>
    </citation>
    <scope>NUCLEOTIDE SEQUENCE [LARGE SCALE GENOMIC DNA]</scope>
    <source>
        <strain evidence="1 2">S137</strain>
    </source>
</reference>
<dbReference type="EMBL" id="FNJQ01000005">
    <property type="protein sequence ID" value="SDP05936.1"/>
    <property type="molecule type" value="Genomic_DNA"/>
</dbReference>
<dbReference type="RefSeq" id="WP_143005275.1">
    <property type="nucleotide sequence ID" value="NZ_FNJQ01000005.1"/>
</dbReference>
<organism evidence="1 2">
    <name type="scientific">Selenomonas ruminantium</name>
    <dbReference type="NCBI Taxonomy" id="971"/>
    <lineage>
        <taxon>Bacteria</taxon>
        <taxon>Bacillati</taxon>
        <taxon>Bacillota</taxon>
        <taxon>Negativicutes</taxon>
        <taxon>Selenomonadales</taxon>
        <taxon>Selenomonadaceae</taxon>
        <taxon>Selenomonas</taxon>
    </lineage>
</organism>
<gene>
    <name evidence="1" type="ORF">SAMN05216366_10594</name>
</gene>
<evidence type="ECO:0000313" key="1">
    <source>
        <dbReference type="EMBL" id="SDP05936.1"/>
    </source>
</evidence>
<name>A0A1H0PMX9_SELRU</name>
<protein>
    <submittedName>
        <fullName evidence="1">Uncharacterized protein</fullName>
    </submittedName>
</protein>
<proteinExistence type="predicted"/>
<dbReference type="AlphaFoldDB" id="A0A1H0PMX9"/>
<dbReference type="OrthoDB" id="1680121at2"/>
<evidence type="ECO:0000313" key="2">
    <source>
        <dbReference type="Proteomes" id="UP000182412"/>
    </source>
</evidence>
<accession>A0A1H0PMX9</accession>
<sequence>MRILSMLLVTVFVLENLLLGTVYAAEAIDIHKTPIVRANTVKKGDAYIPGGTVLEAEVTRNVSSHDFRTGDQLPLRLAENLYVNDVLVAPRGTRIESVITKARRSGGFGIRGKLEFHVVSMRTLNGVEIPLQREIKKKGESDNGAVAVGLFVSLLGGAFMKGRNSSIPQGTRFTVEVTEDTDLDTPLNQLAEAMDSYRSYGVSVRSR</sequence>
<dbReference type="Proteomes" id="UP000182412">
    <property type="component" value="Unassembled WGS sequence"/>
</dbReference>